<dbReference type="EMBL" id="JABFUD020000017">
    <property type="protein sequence ID" value="KAI5067548.1"/>
    <property type="molecule type" value="Genomic_DNA"/>
</dbReference>
<protein>
    <submittedName>
        <fullName evidence="2">Uncharacterized protein</fullName>
    </submittedName>
</protein>
<evidence type="ECO:0000313" key="3">
    <source>
        <dbReference type="Proteomes" id="UP000886520"/>
    </source>
</evidence>
<comment type="caution">
    <text evidence="2">The sequence shown here is derived from an EMBL/GenBank/DDBJ whole genome shotgun (WGS) entry which is preliminary data.</text>
</comment>
<dbReference type="Proteomes" id="UP000886520">
    <property type="component" value="Chromosome 17"/>
</dbReference>
<dbReference type="OrthoDB" id="1908535at2759"/>
<gene>
    <name evidence="2" type="ORF">GOP47_0018076</name>
</gene>
<evidence type="ECO:0000256" key="1">
    <source>
        <dbReference type="SAM" id="MobiDB-lite"/>
    </source>
</evidence>
<proteinExistence type="predicted"/>
<sequence length="395" mass="43735">MTGHSSSLHILTPWPPPHLSNPLDVPHYGLWGFGMEDWFASWITSFKIEALIHKHKRRHSKSAFPEGMATGGPDEFLLHMKYLGHICSFQSLEPLSNFSGKMMPVWTGTILASPDASKHFVVGSLMTASREPDPLAVYGLQFLPNRVGPSTNFDVDNGVVQVIPRMRDLQDFGLQGTDSKANKTRPKNVFKAHSVEDGIQIVNEGNILRSNLQGASVTEDGNNKMESCITRITSGVCSAPSVSKTSLSIVQKRKKHPTSSSADESSHKKRDRRRPLTQVLKKSSNKVATLGCETSAFPSSTTDCQIRVFCSDGTEATSSQDAFKQAIDESRPSSEQGDFYLQPTDHHSIYGLKQDRSRPLTHSDTALTSFWSNYWDSGDKICILFASCGLYRLRN</sequence>
<name>A0A9D4UHJ6_ADICA</name>
<dbReference type="AlphaFoldDB" id="A0A9D4UHJ6"/>
<reference evidence="2" key="1">
    <citation type="submission" date="2021-01" db="EMBL/GenBank/DDBJ databases">
        <title>Adiantum capillus-veneris genome.</title>
        <authorList>
            <person name="Fang Y."/>
            <person name="Liao Q."/>
        </authorList>
    </citation>
    <scope>NUCLEOTIDE SEQUENCE</scope>
    <source>
        <strain evidence="2">H3</strain>
        <tissue evidence="2">Leaf</tissue>
    </source>
</reference>
<organism evidence="2 3">
    <name type="scientific">Adiantum capillus-veneris</name>
    <name type="common">Maidenhair fern</name>
    <dbReference type="NCBI Taxonomy" id="13818"/>
    <lineage>
        <taxon>Eukaryota</taxon>
        <taxon>Viridiplantae</taxon>
        <taxon>Streptophyta</taxon>
        <taxon>Embryophyta</taxon>
        <taxon>Tracheophyta</taxon>
        <taxon>Polypodiopsida</taxon>
        <taxon>Polypodiidae</taxon>
        <taxon>Polypodiales</taxon>
        <taxon>Pteridineae</taxon>
        <taxon>Pteridaceae</taxon>
        <taxon>Vittarioideae</taxon>
        <taxon>Adiantum</taxon>
    </lineage>
</organism>
<feature type="region of interest" description="Disordered" evidence="1">
    <location>
        <begin position="246"/>
        <end position="280"/>
    </location>
</feature>
<keyword evidence="3" id="KW-1185">Reference proteome</keyword>
<accession>A0A9D4UHJ6</accession>
<evidence type="ECO:0000313" key="2">
    <source>
        <dbReference type="EMBL" id="KAI5067548.1"/>
    </source>
</evidence>